<keyword evidence="1" id="KW-0472">Membrane</keyword>
<evidence type="ECO:0000313" key="2">
    <source>
        <dbReference type="EMBL" id="KAJ8929007.1"/>
    </source>
</evidence>
<reference evidence="2" key="1">
    <citation type="journal article" date="2023" name="Insect Mol. Biol.">
        <title>Genome sequencing provides insights into the evolution of gene families encoding plant cell wall-degrading enzymes in longhorned beetles.</title>
        <authorList>
            <person name="Shin N.R."/>
            <person name="Okamura Y."/>
            <person name="Kirsch R."/>
            <person name="Pauchet Y."/>
        </authorList>
    </citation>
    <scope>NUCLEOTIDE SEQUENCE</scope>
    <source>
        <strain evidence="2">RBIC_L_NR</strain>
    </source>
</reference>
<dbReference type="PANTHER" id="PTHR31061">
    <property type="entry name" value="LD22376P"/>
    <property type="match status" value="1"/>
</dbReference>
<evidence type="ECO:0000313" key="3">
    <source>
        <dbReference type="Proteomes" id="UP001162156"/>
    </source>
</evidence>
<evidence type="ECO:0000256" key="1">
    <source>
        <dbReference type="SAM" id="Phobius"/>
    </source>
</evidence>
<feature type="transmembrane region" description="Helical" evidence="1">
    <location>
        <begin position="27"/>
        <end position="45"/>
    </location>
</feature>
<organism evidence="2 3">
    <name type="scientific">Rhamnusium bicolor</name>
    <dbReference type="NCBI Taxonomy" id="1586634"/>
    <lineage>
        <taxon>Eukaryota</taxon>
        <taxon>Metazoa</taxon>
        <taxon>Ecdysozoa</taxon>
        <taxon>Arthropoda</taxon>
        <taxon>Hexapoda</taxon>
        <taxon>Insecta</taxon>
        <taxon>Pterygota</taxon>
        <taxon>Neoptera</taxon>
        <taxon>Endopterygota</taxon>
        <taxon>Coleoptera</taxon>
        <taxon>Polyphaga</taxon>
        <taxon>Cucujiformia</taxon>
        <taxon>Chrysomeloidea</taxon>
        <taxon>Cerambycidae</taxon>
        <taxon>Lepturinae</taxon>
        <taxon>Rhagiini</taxon>
        <taxon>Rhamnusium</taxon>
    </lineage>
</organism>
<proteinExistence type="predicted"/>
<feature type="transmembrane region" description="Helical" evidence="1">
    <location>
        <begin position="90"/>
        <end position="107"/>
    </location>
</feature>
<accession>A0AAV8WS60</accession>
<keyword evidence="1" id="KW-1133">Transmembrane helix</keyword>
<dbReference type="EMBL" id="JANEYF010005154">
    <property type="protein sequence ID" value="KAJ8929007.1"/>
    <property type="molecule type" value="Genomic_DNA"/>
</dbReference>
<dbReference type="AlphaFoldDB" id="A0AAV8WS60"/>
<sequence>MIFANFGSGGYEFIDHAIWNGLHVADLVFPCFVWIMGVCIPISLTSSFKKDVSNKIIIKNVLKRSVKLFCLGIFLGSGSDLNYLRIFGVLQRFGVAYLVVTTIWGYMGPGGLHKNQAFSKCVGGATSYIDGLILGNHRYQNPTIYEVYESKPFDPEGVLGK</sequence>
<comment type="caution">
    <text evidence="2">The sequence shown here is derived from an EMBL/GenBank/DDBJ whole genome shotgun (WGS) entry which is preliminary data.</text>
</comment>
<keyword evidence="1" id="KW-0812">Transmembrane</keyword>
<evidence type="ECO:0008006" key="4">
    <source>
        <dbReference type="Google" id="ProtNLM"/>
    </source>
</evidence>
<name>A0AAV8WS60_9CUCU</name>
<dbReference type="PANTHER" id="PTHR31061:SF24">
    <property type="entry name" value="LD22376P"/>
    <property type="match status" value="1"/>
</dbReference>
<protein>
    <recommendedName>
        <fullName evidence="4">DUF5009 domain-containing protein</fullName>
    </recommendedName>
</protein>
<keyword evidence="3" id="KW-1185">Reference proteome</keyword>
<feature type="transmembrane region" description="Helical" evidence="1">
    <location>
        <begin position="66"/>
        <end position="84"/>
    </location>
</feature>
<gene>
    <name evidence="2" type="ORF">NQ314_018366</name>
</gene>
<dbReference type="Proteomes" id="UP001162156">
    <property type="component" value="Unassembled WGS sequence"/>
</dbReference>